<proteinExistence type="inferred from homology"/>
<comment type="similarity">
    <text evidence="2">Belongs to the Fur family.</text>
</comment>
<dbReference type="InterPro" id="IPR002481">
    <property type="entry name" value="FUR"/>
</dbReference>
<protein>
    <submittedName>
        <fullName evidence="12">Transcriptional repressor</fullName>
    </submittedName>
</protein>
<comment type="caution">
    <text evidence="12">The sequence shown here is derived from an EMBL/GenBank/DDBJ whole genome shotgun (WGS) entry which is preliminary data.</text>
</comment>
<evidence type="ECO:0000256" key="4">
    <source>
        <dbReference type="ARBA" id="ARBA00022491"/>
    </source>
</evidence>
<evidence type="ECO:0000256" key="6">
    <source>
        <dbReference type="ARBA" id="ARBA00022833"/>
    </source>
</evidence>
<dbReference type="PANTHER" id="PTHR33202">
    <property type="entry name" value="ZINC UPTAKE REGULATION PROTEIN"/>
    <property type="match status" value="1"/>
</dbReference>
<comment type="cofactor">
    <cofactor evidence="10">
        <name>Zn(2+)</name>
        <dbReference type="ChEBI" id="CHEBI:29105"/>
    </cofactor>
    <text evidence="10">Binds 1 zinc ion per subunit.</text>
</comment>
<sequence length="141" mass="16626">MKLKVEDIGAYLKSHDIKPSFQRMKIFEYLITHRNHPTVEMIYKSLVKEIPTLSKTTVYNTLNLFVEKKIAIVIVIEENETRYDADMEIHGHFKCEECSAVYDIDVEAEKIQIKSLDNFQINEHHLYFKGICEKCLEKKSK</sequence>
<evidence type="ECO:0000256" key="7">
    <source>
        <dbReference type="ARBA" id="ARBA00023015"/>
    </source>
</evidence>
<keyword evidence="13" id="KW-1185">Reference proteome</keyword>
<dbReference type="PANTHER" id="PTHR33202:SF8">
    <property type="entry name" value="PEROXIDE-RESPONSIVE REPRESSOR PERR"/>
    <property type="match status" value="1"/>
</dbReference>
<dbReference type="CDD" id="cd07153">
    <property type="entry name" value="Fur_like"/>
    <property type="match status" value="1"/>
</dbReference>
<keyword evidence="4" id="KW-0678">Repressor</keyword>
<dbReference type="RefSeq" id="WP_281837070.1">
    <property type="nucleotide sequence ID" value="NZ_BSDY01000018.1"/>
</dbReference>
<feature type="binding site" evidence="10">
    <location>
        <position position="132"/>
    </location>
    <ligand>
        <name>Zn(2+)</name>
        <dbReference type="ChEBI" id="CHEBI:29105"/>
    </ligand>
</feature>
<dbReference type="Gene3D" id="3.30.1490.190">
    <property type="match status" value="1"/>
</dbReference>
<keyword evidence="7" id="KW-0805">Transcription regulation</keyword>
<reference evidence="12" key="1">
    <citation type="submission" date="2022-12" db="EMBL/GenBank/DDBJ databases">
        <title>Reference genome sequencing for broad-spectrum identification of bacterial and archaeal isolates by mass spectrometry.</title>
        <authorList>
            <person name="Sekiguchi Y."/>
            <person name="Tourlousse D.M."/>
        </authorList>
    </citation>
    <scope>NUCLEOTIDE SEQUENCE</scope>
    <source>
        <strain evidence="12">10succ1</strain>
    </source>
</reference>
<keyword evidence="3" id="KW-0963">Cytoplasm</keyword>
<organism evidence="12 13">
    <name type="scientific">Propionigenium maris DSM 9537</name>
    <dbReference type="NCBI Taxonomy" id="1123000"/>
    <lineage>
        <taxon>Bacteria</taxon>
        <taxon>Fusobacteriati</taxon>
        <taxon>Fusobacteriota</taxon>
        <taxon>Fusobacteriia</taxon>
        <taxon>Fusobacteriales</taxon>
        <taxon>Fusobacteriaceae</taxon>
        <taxon>Propionigenium</taxon>
    </lineage>
</organism>
<dbReference type="EMBL" id="BSDY01000018">
    <property type="protein sequence ID" value="GLI57445.1"/>
    <property type="molecule type" value="Genomic_DNA"/>
</dbReference>
<dbReference type="SUPFAM" id="SSF46785">
    <property type="entry name" value="Winged helix' DNA-binding domain"/>
    <property type="match status" value="1"/>
</dbReference>
<feature type="binding site" evidence="10">
    <location>
        <position position="135"/>
    </location>
    <ligand>
        <name>Zn(2+)</name>
        <dbReference type="ChEBI" id="CHEBI:29105"/>
    </ligand>
</feature>
<dbReference type="Proteomes" id="UP001144471">
    <property type="component" value="Unassembled WGS sequence"/>
</dbReference>
<keyword evidence="5 10" id="KW-0479">Metal-binding</keyword>
<evidence type="ECO:0000256" key="10">
    <source>
        <dbReference type="PIRSR" id="PIRSR602481-1"/>
    </source>
</evidence>
<comment type="cofactor">
    <cofactor evidence="11">
        <name>Mn(2+)</name>
        <dbReference type="ChEBI" id="CHEBI:29035"/>
    </cofactor>
    <cofactor evidence="11">
        <name>Fe(2+)</name>
        <dbReference type="ChEBI" id="CHEBI:29033"/>
    </cofactor>
    <text evidence="11">Binds 1 Mn(2+) or Fe(2+) ion per subunit.</text>
</comment>
<dbReference type="FunFam" id="1.10.10.10:FF:000007">
    <property type="entry name" value="Ferric uptake regulation protein"/>
    <property type="match status" value="1"/>
</dbReference>
<dbReference type="GO" id="GO:0005737">
    <property type="term" value="C:cytoplasm"/>
    <property type="evidence" value="ECO:0007669"/>
    <property type="project" value="UniProtKB-SubCell"/>
</dbReference>
<dbReference type="GO" id="GO:0045892">
    <property type="term" value="P:negative regulation of DNA-templated transcription"/>
    <property type="evidence" value="ECO:0007669"/>
    <property type="project" value="TreeGrafter"/>
</dbReference>
<evidence type="ECO:0000256" key="3">
    <source>
        <dbReference type="ARBA" id="ARBA00022490"/>
    </source>
</evidence>
<evidence type="ECO:0000256" key="9">
    <source>
        <dbReference type="ARBA" id="ARBA00023163"/>
    </source>
</evidence>
<evidence type="ECO:0000313" key="13">
    <source>
        <dbReference type="Proteomes" id="UP001144471"/>
    </source>
</evidence>
<evidence type="ECO:0000256" key="11">
    <source>
        <dbReference type="PIRSR" id="PIRSR602481-2"/>
    </source>
</evidence>
<keyword evidence="9" id="KW-0804">Transcription</keyword>
<feature type="binding site" evidence="10">
    <location>
        <position position="95"/>
    </location>
    <ligand>
        <name>Zn(2+)</name>
        <dbReference type="ChEBI" id="CHEBI:29105"/>
    </ligand>
</feature>
<evidence type="ECO:0000256" key="5">
    <source>
        <dbReference type="ARBA" id="ARBA00022723"/>
    </source>
</evidence>
<dbReference type="GO" id="GO:1900376">
    <property type="term" value="P:regulation of secondary metabolite biosynthetic process"/>
    <property type="evidence" value="ECO:0007669"/>
    <property type="project" value="TreeGrafter"/>
</dbReference>
<keyword evidence="11" id="KW-0408">Iron</keyword>
<dbReference type="InterPro" id="IPR036390">
    <property type="entry name" value="WH_DNA-bd_sf"/>
</dbReference>
<keyword evidence="6 10" id="KW-0862">Zinc</keyword>
<feature type="binding site" evidence="10">
    <location>
        <position position="98"/>
    </location>
    <ligand>
        <name>Zn(2+)</name>
        <dbReference type="ChEBI" id="CHEBI:29105"/>
    </ligand>
</feature>
<accession>A0A9W6GNN5</accession>
<dbReference type="InterPro" id="IPR036388">
    <property type="entry name" value="WH-like_DNA-bd_sf"/>
</dbReference>
<dbReference type="Pfam" id="PF01475">
    <property type="entry name" value="FUR"/>
    <property type="match status" value="1"/>
</dbReference>
<feature type="binding site" evidence="11">
    <location>
        <position position="107"/>
    </location>
    <ligand>
        <name>Fe cation</name>
        <dbReference type="ChEBI" id="CHEBI:24875"/>
    </ligand>
</feature>
<comment type="subcellular location">
    <subcellularLocation>
        <location evidence="1">Cytoplasm</location>
    </subcellularLocation>
</comment>
<dbReference type="GO" id="GO:0000976">
    <property type="term" value="F:transcription cis-regulatory region binding"/>
    <property type="evidence" value="ECO:0007669"/>
    <property type="project" value="TreeGrafter"/>
</dbReference>
<dbReference type="GO" id="GO:0008270">
    <property type="term" value="F:zinc ion binding"/>
    <property type="evidence" value="ECO:0007669"/>
    <property type="project" value="TreeGrafter"/>
</dbReference>
<feature type="binding site" evidence="11">
    <location>
        <position position="124"/>
    </location>
    <ligand>
        <name>Fe cation</name>
        <dbReference type="ChEBI" id="CHEBI:24875"/>
    </ligand>
</feature>
<evidence type="ECO:0000256" key="1">
    <source>
        <dbReference type="ARBA" id="ARBA00004496"/>
    </source>
</evidence>
<dbReference type="AlphaFoldDB" id="A0A9W6GNN5"/>
<dbReference type="InterPro" id="IPR043135">
    <property type="entry name" value="Fur_C"/>
</dbReference>
<evidence type="ECO:0000256" key="8">
    <source>
        <dbReference type="ARBA" id="ARBA00023125"/>
    </source>
</evidence>
<dbReference type="GO" id="GO:0003700">
    <property type="term" value="F:DNA-binding transcription factor activity"/>
    <property type="evidence" value="ECO:0007669"/>
    <property type="project" value="InterPro"/>
</dbReference>
<gene>
    <name evidence="12" type="ORF">PM10SUCC1_29590</name>
</gene>
<name>A0A9W6GNN5_9FUSO</name>
<dbReference type="Gene3D" id="1.10.10.10">
    <property type="entry name" value="Winged helix-like DNA-binding domain superfamily/Winged helix DNA-binding domain"/>
    <property type="match status" value="1"/>
</dbReference>
<keyword evidence="8" id="KW-0238">DNA-binding</keyword>
<evidence type="ECO:0000313" key="12">
    <source>
        <dbReference type="EMBL" id="GLI57445.1"/>
    </source>
</evidence>
<evidence type="ECO:0000256" key="2">
    <source>
        <dbReference type="ARBA" id="ARBA00007957"/>
    </source>
</evidence>